<reference evidence="1" key="1">
    <citation type="journal article" date="2021" name="Proc. Natl. Acad. Sci. U.S.A.">
        <title>A Catalog of Tens of Thousands of Viruses from Human Metagenomes Reveals Hidden Associations with Chronic Diseases.</title>
        <authorList>
            <person name="Tisza M.J."/>
            <person name="Buck C.B."/>
        </authorList>
    </citation>
    <scope>NUCLEOTIDE SEQUENCE</scope>
    <source>
        <strain evidence="1">Ct3EF15</strain>
    </source>
</reference>
<protein>
    <submittedName>
        <fullName evidence="1">Uncharacterized protein</fullName>
    </submittedName>
</protein>
<dbReference type="EMBL" id="BK014937">
    <property type="protein sequence ID" value="DAD83440.1"/>
    <property type="molecule type" value="Genomic_DNA"/>
</dbReference>
<organism evidence="1">
    <name type="scientific">Caudovirales sp. ct3EF15</name>
    <dbReference type="NCBI Taxonomy" id="2826766"/>
    <lineage>
        <taxon>Viruses</taxon>
        <taxon>Duplodnaviria</taxon>
        <taxon>Heunggongvirae</taxon>
        <taxon>Uroviricota</taxon>
        <taxon>Caudoviricetes</taxon>
    </lineage>
</organism>
<evidence type="ECO:0000313" key="1">
    <source>
        <dbReference type="EMBL" id="DAD83440.1"/>
    </source>
</evidence>
<proteinExistence type="predicted"/>
<name>A0A8S5MMH9_9CAUD</name>
<sequence length="46" mass="5586">MLDDGGYIAFKEKADKTKTKKELKKLRQKRLKLKENLKLKKWPRKL</sequence>
<accession>A0A8S5MMH9</accession>